<dbReference type="Pfam" id="PF04290">
    <property type="entry name" value="DctQ"/>
    <property type="match status" value="1"/>
</dbReference>
<proteinExistence type="inferred from homology"/>
<dbReference type="GO" id="GO:0015740">
    <property type="term" value="P:C4-dicarboxylate transport"/>
    <property type="evidence" value="ECO:0007669"/>
    <property type="project" value="TreeGrafter"/>
</dbReference>
<feature type="domain" description="Tripartite ATP-independent periplasmic transporters DctQ component" evidence="11">
    <location>
        <begin position="45"/>
        <end position="191"/>
    </location>
</feature>
<feature type="transmembrane region" description="Helical" evidence="9">
    <location>
        <begin position="135"/>
        <end position="154"/>
    </location>
</feature>
<dbReference type="Proteomes" id="UP000006765">
    <property type="component" value="Unassembled WGS sequence"/>
</dbReference>
<comment type="caution">
    <text evidence="9">Lacks conserved residue(s) required for the propagation of feature annotation.</text>
</comment>
<evidence type="ECO:0000256" key="4">
    <source>
        <dbReference type="ARBA" id="ARBA00022519"/>
    </source>
</evidence>
<evidence type="ECO:0000256" key="3">
    <source>
        <dbReference type="ARBA" id="ARBA00022475"/>
    </source>
</evidence>
<comment type="caution">
    <text evidence="12">The sequence shown here is derived from an EMBL/GenBank/DDBJ whole genome shotgun (WGS) entry which is preliminary data.</text>
</comment>
<dbReference type="InterPro" id="IPR055348">
    <property type="entry name" value="DctQ"/>
</dbReference>
<feature type="transmembrane region" description="Helical" evidence="9">
    <location>
        <begin position="28"/>
        <end position="49"/>
    </location>
</feature>
<sequence length="205" mass="21585">MTGPADPADGPRRRPAGRPGPLGRVSGIVLRAEGVALTALMAAVTGLILLNVVTRTAGMALFWVDEAAIYAMIWAVFIGASMQIRLGAAIAVDLVPPLLPAGARRALAVLVAVLVLEFACTLLWLSWIWYDPLGLARVGFDIAAFSGATFNFIYAEPTVTVGVPKFLVWLVVPLVAATMTLHAFANLTDVLAGRDGPRLPDLEAA</sequence>
<dbReference type="STRING" id="1231392.OCGS_0987"/>
<evidence type="ECO:0000256" key="5">
    <source>
        <dbReference type="ARBA" id="ARBA00022692"/>
    </source>
</evidence>
<reference evidence="12 13" key="1">
    <citation type="journal article" date="2012" name="J. Bacteriol.">
        <title>Draft Genome Sequence of Oceaniovalibus guishaninsula JLT2003T.</title>
        <authorList>
            <person name="Tang K."/>
            <person name="Liu K."/>
            <person name="Jiao N."/>
        </authorList>
    </citation>
    <scope>NUCLEOTIDE SEQUENCE [LARGE SCALE GENOMIC DNA]</scope>
    <source>
        <strain evidence="12 13">JLT2003</strain>
    </source>
</reference>
<name>K2HEI8_9RHOB</name>
<feature type="transmembrane region" description="Helical" evidence="9">
    <location>
        <begin position="69"/>
        <end position="95"/>
    </location>
</feature>
<dbReference type="RefSeq" id="WP_007426140.1">
    <property type="nucleotide sequence ID" value="NZ_AMGO01000012.1"/>
</dbReference>
<keyword evidence="5 9" id="KW-0812">Transmembrane</keyword>
<keyword evidence="7 9" id="KW-0472">Membrane</keyword>
<keyword evidence="13" id="KW-1185">Reference proteome</keyword>
<comment type="function">
    <text evidence="9">Part of the tripartite ATP-independent periplasmic (TRAP) transport system.</text>
</comment>
<accession>K2HEI8</accession>
<dbReference type="GO" id="GO:0022857">
    <property type="term" value="F:transmembrane transporter activity"/>
    <property type="evidence" value="ECO:0007669"/>
    <property type="project" value="UniProtKB-UniRule"/>
</dbReference>
<evidence type="ECO:0000259" key="11">
    <source>
        <dbReference type="Pfam" id="PF04290"/>
    </source>
</evidence>
<keyword evidence="3" id="KW-1003">Cell membrane</keyword>
<evidence type="ECO:0000256" key="6">
    <source>
        <dbReference type="ARBA" id="ARBA00022989"/>
    </source>
</evidence>
<dbReference type="eggNOG" id="COG3090">
    <property type="taxonomic scope" value="Bacteria"/>
</dbReference>
<dbReference type="InterPro" id="IPR007387">
    <property type="entry name" value="TRAP_DctQ"/>
</dbReference>
<comment type="subunit">
    <text evidence="9">The complex comprises the extracytoplasmic solute receptor protein and the two transmembrane proteins.</text>
</comment>
<evidence type="ECO:0000256" key="2">
    <source>
        <dbReference type="ARBA" id="ARBA00022448"/>
    </source>
</evidence>
<keyword evidence="4 9" id="KW-0997">Cell inner membrane</keyword>
<evidence type="ECO:0000256" key="1">
    <source>
        <dbReference type="ARBA" id="ARBA00004429"/>
    </source>
</evidence>
<evidence type="ECO:0000256" key="8">
    <source>
        <dbReference type="ARBA" id="ARBA00038436"/>
    </source>
</evidence>
<dbReference type="OrthoDB" id="4964541at2"/>
<keyword evidence="2 9" id="KW-0813">Transport</keyword>
<comment type="subcellular location">
    <subcellularLocation>
        <location evidence="1 9">Cell inner membrane</location>
        <topology evidence="1 9">Multi-pass membrane protein</topology>
    </subcellularLocation>
</comment>
<feature type="transmembrane region" description="Helical" evidence="9">
    <location>
        <begin position="166"/>
        <end position="185"/>
    </location>
</feature>
<dbReference type="PANTHER" id="PTHR35011">
    <property type="entry name" value="2,3-DIKETO-L-GULONATE TRAP TRANSPORTER SMALL PERMEASE PROTEIN YIAM"/>
    <property type="match status" value="1"/>
</dbReference>
<protein>
    <recommendedName>
        <fullName evidence="9">TRAP transporter small permease protein</fullName>
    </recommendedName>
</protein>
<comment type="similarity">
    <text evidence="8 9">Belongs to the TRAP transporter small permease family.</text>
</comment>
<evidence type="ECO:0000313" key="12">
    <source>
        <dbReference type="EMBL" id="EKE44952.1"/>
    </source>
</evidence>
<evidence type="ECO:0000256" key="10">
    <source>
        <dbReference type="SAM" id="MobiDB-lite"/>
    </source>
</evidence>
<dbReference type="GO" id="GO:0005886">
    <property type="term" value="C:plasma membrane"/>
    <property type="evidence" value="ECO:0007669"/>
    <property type="project" value="UniProtKB-SubCell"/>
</dbReference>
<organism evidence="12 13">
    <name type="scientific">Oceaniovalibus guishaninsula JLT2003</name>
    <dbReference type="NCBI Taxonomy" id="1231392"/>
    <lineage>
        <taxon>Bacteria</taxon>
        <taxon>Pseudomonadati</taxon>
        <taxon>Pseudomonadota</taxon>
        <taxon>Alphaproteobacteria</taxon>
        <taxon>Rhodobacterales</taxon>
        <taxon>Roseobacteraceae</taxon>
        <taxon>Oceaniovalibus</taxon>
    </lineage>
</organism>
<dbReference type="AlphaFoldDB" id="K2HEI8"/>
<gene>
    <name evidence="12" type="ORF">OCGS_0987</name>
</gene>
<dbReference type="PANTHER" id="PTHR35011:SF2">
    <property type="entry name" value="2,3-DIKETO-L-GULONATE TRAP TRANSPORTER SMALL PERMEASE PROTEIN YIAM"/>
    <property type="match status" value="1"/>
</dbReference>
<evidence type="ECO:0000256" key="9">
    <source>
        <dbReference type="RuleBase" id="RU369079"/>
    </source>
</evidence>
<evidence type="ECO:0000313" key="13">
    <source>
        <dbReference type="Proteomes" id="UP000006765"/>
    </source>
</evidence>
<dbReference type="EMBL" id="AMGO01000012">
    <property type="protein sequence ID" value="EKE44952.1"/>
    <property type="molecule type" value="Genomic_DNA"/>
</dbReference>
<keyword evidence="6 9" id="KW-1133">Transmembrane helix</keyword>
<evidence type="ECO:0000256" key="7">
    <source>
        <dbReference type="ARBA" id="ARBA00023136"/>
    </source>
</evidence>
<feature type="transmembrane region" description="Helical" evidence="9">
    <location>
        <begin position="107"/>
        <end position="129"/>
    </location>
</feature>
<feature type="region of interest" description="Disordered" evidence="10">
    <location>
        <begin position="1"/>
        <end position="20"/>
    </location>
</feature>